<evidence type="ECO:0000256" key="1">
    <source>
        <dbReference type="SAM" id="MobiDB-lite"/>
    </source>
</evidence>
<dbReference type="AlphaFoldDB" id="A0A7X4VZ68"/>
<name>A0A7X4VZ68_9GAMM</name>
<comment type="caution">
    <text evidence="3">The sequence shown here is derived from an EMBL/GenBank/DDBJ whole genome shotgun (WGS) entry which is preliminary data.</text>
</comment>
<dbReference type="InterPro" id="IPR011528">
    <property type="entry name" value="NERD"/>
</dbReference>
<gene>
    <name evidence="3" type="ORF">GRB80_08930</name>
</gene>
<organism evidence="3 4">
    <name type="scientific">Halomonas icarae</name>
    <dbReference type="NCBI Taxonomy" id="2691040"/>
    <lineage>
        <taxon>Bacteria</taxon>
        <taxon>Pseudomonadati</taxon>
        <taxon>Pseudomonadota</taxon>
        <taxon>Gammaproteobacteria</taxon>
        <taxon>Oceanospirillales</taxon>
        <taxon>Halomonadaceae</taxon>
        <taxon>Halomonas</taxon>
    </lineage>
</organism>
<feature type="domain" description="NERD" evidence="2">
    <location>
        <begin position="23"/>
        <end position="140"/>
    </location>
</feature>
<dbReference type="Proteomes" id="UP000448235">
    <property type="component" value="Unassembled WGS sequence"/>
</dbReference>
<proteinExistence type="predicted"/>
<protein>
    <recommendedName>
        <fullName evidence="2">NERD domain-containing protein</fullName>
    </recommendedName>
</protein>
<dbReference type="PROSITE" id="PS50965">
    <property type="entry name" value="NERD"/>
    <property type="match status" value="1"/>
</dbReference>
<evidence type="ECO:0000313" key="3">
    <source>
        <dbReference type="EMBL" id="NAW12970.1"/>
    </source>
</evidence>
<reference evidence="3 4" key="1">
    <citation type="submission" date="2019-12" db="EMBL/GenBank/DDBJ databases">
        <title>Draft genome sequencing of Halomonas icarensis D1-1.</title>
        <authorList>
            <person name="Pandiyan K."/>
            <person name="Kushwaha P."/>
            <person name="Gowdham M."/>
            <person name="Chakdar H."/>
            <person name="Singh A."/>
            <person name="Kumar M."/>
            <person name="Saxena A.K."/>
        </authorList>
    </citation>
    <scope>NUCLEOTIDE SEQUENCE [LARGE SCALE GENOMIC DNA]</scope>
    <source>
        <strain evidence="3 4">D1-1</strain>
    </source>
</reference>
<accession>A0A7X4VZ68</accession>
<dbReference type="Pfam" id="PF08378">
    <property type="entry name" value="NERD"/>
    <property type="match status" value="1"/>
</dbReference>
<keyword evidence="4" id="KW-1185">Reference proteome</keyword>
<sequence length="339" mass="37485">MILKEKDASLYGSSRGGDERAFYGHKQEQDVAFQLRREFGEHKQIHVINDLRIEHRGERAQIDHLILHPYGFIIVESKSIVGEVTVNAAGEWSRSYQGNWMGIPSPIRQAELQKQLLHHLIRDNVGKLLGKILGIQGKVGGRDWQVLCAVSSTAILHRDKMPKDVADRVVKTEFLAKKIREVVGNTLTEYLKAKPKFSKRELDNIGNFLLEHTAQVSAARGDGDSAPVTPEPAASASVAEPVPNYSVAPTPDTSSSPTEPPAQVQGLMTCKQCGEANSLTGLYGQYGYYVKCGHCSTNTSMKQSCPACGWKSVRVSKDGPEYTGTCRKCTQQFLVFRQE</sequence>
<dbReference type="RefSeq" id="WP_161423325.1">
    <property type="nucleotide sequence ID" value="NZ_JARWMY010000004.1"/>
</dbReference>
<evidence type="ECO:0000259" key="2">
    <source>
        <dbReference type="PROSITE" id="PS50965"/>
    </source>
</evidence>
<feature type="compositionally biased region" description="Low complexity" evidence="1">
    <location>
        <begin position="225"/>
        <end position="257"/>
    </location>
</feature>
<dbReference type="EMBL" id="WUTS01000001">
    <property type="protein sequence ID" value="NAW12970.1"/>
    <property type="molecule type" value="Genomic_DNA"/>
</dbReference>
<evidence type="ECO:0000313" key="4">
    <source>
        <dbReference type="Proteomes" id="UP000448235"/>
    </source>
</evidence>
<feature type="region of interest" description="Disordered" evidence="1">
    <location>
        <begin position="219"/>
        <end position="262"/>
    </location>
</feature>